<dbReference type="GO" id="GO:0005634">
    <property type="term" value="C:nucleus"/>
    <property type="evidence" value="ECO:0007669"/>
    <property type="project" value="TreeGrafter"/>
</dbReference>
<dbReference type="InterPro" id="IPR050593">
    <property type="entry name" value="LovG"/>
</dbReference>
<evidence type="ECO:0000256" key="2">
    <source>
        <dbReference type="SAM" id="MobiDB-lite"/>
    </source>
</evidence>
<keyword evidence="5" id="KW-1185">Reference proteome</keyword>
<dbReference type="Proteomes" id="UP000807306">
    <property type="component" value="Unassembled WGS sequence"/>
</dbReference>
<accession>A0A9P6EHL5</accession>
<feature type="domain" description="Serine hydrolase" evidence="3">
    <location>
        <begin position="5"/>
        <end position="221"/>
    </location>
</feature>
<reference evidence="4" key="1">
    <citation type="submission" date="2020-11" db="EMBL/GenBank/DDBJ databases">
        <authorList>
            <consortium name="DOE Joint Genome Institute"/>
            <person name="Ahrendt S."/>
            <person name="Riley R."/>
            <person name="Andreopoulos W."/>
            <person name="Labutti K."/>
            <person name="Pangilinan J."/>
            <person name="Ruiz-Duenas F.J."/>
            <person name="Barrasa J.M."/>
            <person name="Sanchez-Garcia M."/>
            <person name="Camarero S."/>
            <person name="Miyauchi S."/>
            <person name="Serrano A."/>
            <person name="Linde D."/>
            <person name="Babiker R."/>
            <person name="Drula E."/>
            <person name="Ayuso-Fernandez I."/>
            <person name="Pacheco R."/>
            <person name="Padilla G."/>
            <person name="Ferreira P."/>
            <person name="Barriuso J."/>
            <person name="Kellner H."/>
            <person name="Castanera R."/>
            <person name="Alfaro M."/>
            <person name="Ramirez L."/>
            <person name="Pisabarro A.G."/>
            <person name="Kuo A."/>
            <person name="Tritt A."/>
            <person name="Lipzen A."/>
            <person name="He G."/>
            <person name="Yan M."/>
            <person name="Ng V."/>
            <person name="Cullen D."/>
            <person name="Martin F."/>
            <person name="Rosso M.-N."/>
            <person name="Henrissat B."/>
            <person name="Hibbett D."/>
            <person name="Martinez A.T."/>
            <person name="Grigoriev I.V."/>
        </authorList>
    </citation>
    <scope>NUCLEOTIDE SEQUENCE</scope>
    <source>
        <strain evidence="4">CBS 506.95</strain>
    </source>
</reference>
<dbReference type="InterPro" id="IPR005645">
    <property type="entry name" value="FSH-like_dom"/>
</dbReference>
<keyword evidence="1 4" id="KW-0378">Hydrolase</keyword>
<dbReference type="SUPFAM" id="SSF53474">
    <property type="entry name" value="alpha/beta-Hydrolases"/>
    <property type="match status" value="1"/>
</dbReference>
<dbReference type="Pfam" id="PF03959">
    <property type="entry name" value="FSH1"/>
    <property type="match status" value="1"/>
</dbReference>
<comment type="caution">
    <text evidence="4">The sequence shown here is derived from an EMBL/GenBank/DDBJ whole genome shotgun (WGS) entry which is preliminary data.</text>
</comment>
<evidence type="ECO:0000313" key="5">
    <source>
        <dbReference type="Proteomes" id="UP000807306"/>
    </source>
</evidence>
<evidence type="ECO:0000313" key="4">
    <source>
        <dbReference type="EMBL" id="KAF9529808.1"/>
    </source>
</evidence>
<dbReference type="GO" id="GO:0005737">
    <property type="term" value="C:cytoplasm"/>
    <property type="evidence" value="ECO:0007669"/>
    <property type="project" value="TreeGrafter"/>
</dbReference>
<dbReference type="InterPro" id="IPR029058">
    <property type="entry name" value="AB_hydrolase_fold"/>
</dbReference>
<evidence type="ECO:0000259" key="3">
    <source>
        <dbReference type="Pfam" id="PF03959"/>
    </source>
</evidence>
<dbReference type="EMBL" id="MU157844">
    <property type="protein sequence ID" value="KAF9529808.1"/>
    <property type="molecule type" value="Genomic_DNA"/>
</dbReference>
<name>A0A9P6EHL5_9AGAR</name>
<dbReference type="PANTHER" id="PTHR48070">
    <property type="entry name" value="ESTERASE OVCA2"/>
    <property type="match status" value="1"/>
</dbReference>
<organism evidence="4 5">
    <name type="scientific">Crepidotus variabilis</name>
    <dbReference type="NCBI Taxonomy" id="179855"/>
    <lineage>
        <taxon>Eukaryota</taxon>
        <taxon>Fungi</taxon>
        <taxon>Dikarya</taxon>
        <taxon>Basidiomycota</taxon>
        <taxon>Agaricomycotina</taxon>
        <taxon>Agaricomycetes</taxon>
        <taxon>Agaricomycetidae</taxon>
        <taxon>Agaricales</taxon>
        <taxon>Agaricineae</taxon>
        <taxon>Crepidotaceae</taxon>
        <taxon>Crepidotus</taxon>
    </lineage>
</organism>
<feature type="region of interest" description="Disordered" evidence="2">
    <location>
        <begin position="237"/>
        <end position="256"/>
    </location>
</feature>
<dbReference type="OrthoDB" id="2094269at2759"/>
<evidence type="ECO:0000256" key="1">
    <source>
        <dbReference type="ARBA" id="ARBA00022801"/>
    </source>
</evidence>
<proteinExistence type="predicted"/>
<dbReference type="PANTHER" id="PTHR48070:SF6">
    <property type="entry name" value="ESTERASE OVCA2"/>
    <property type="match status" value="1"/>
</dbReference>
<protein>
    <submittedName>
        <fullName evidence="4">Serine hydrolase FSH</fullName>
    </submittedName>
</protein>
<gene>
    <name evidence="4" type="ORF">CPB83DRAFT_852239</name>
</gene>
<dbReference type="AlphaFoldDB" id="A0A9P6EHL5"/>
<feature type="compositionally biased region" description="Polar residues" evidence="2">
    <location>
        <begin position="238"/>
        <end position="256"/>
    </location>
</feature>
<sequence>MANPVKRVLALHGYSQNAVVFSKRIGALRKESNELEFVFINAPHLLQAADLHGEQSQADAEPGSLADMQSNPETAMRGWWKANKERTKVTGLEESLLAIREVLKNQRFDGVFGFSQGAAFAAVISSLLERPELYKPFQVDGQPPHPPFEFCVAISGFRVLDPFCDPFFTPHYSTPTLHVIGKTDVVVINERSRHLVDVSANKRVEEHEGGHFVPSKSKWRKFLAAYMRDSSAPLASPTAISESATSSGTSTPNAGMSYSNAVLMKS</sequence>
<dbReference type="Gene3D" id="3.40.50.1820">
    <property type="entry name" value="alpha/beta hydrolase"/>
    <property type="match status" value="1"/>
</dbReference>
<dbReference type="GO" id="GO:0016787">
    <property type="term" value="F:hydrolase activity"/>
    <property type="evidence" value="ECO:0007669"/>
    <property type="project" value="UniProtKB-KW"/>
</dbReference>